<dbReference type="InterPro" id="IPR002528">
    <property type="entry name" value="MATE_fam"/>
</dbReference>
<reference evidence="17" key="2">
    <citation type="submission" date="2023-06" db="EMBL/GenBank/DDBJ databases">
        <authorList>
            <consortium name="Lawrence Berkeley National Laboratory"/>
            <person name="Haridas S."/>
            <person name="Hensen N."/>
            <person name="Bonometti L."/>
            <person name="Westerberg I."/>
            <person name="Brannstrom I.O."/>
            <person name="Guillou S."/>
            <person name="Cros-Aarteil S."/>
            <person name="Calhoun S."/>
            <person name="Kuo A."/>
            <person name="Mondo S."/>
            <person name="Pangilinan J."/>
            <person name="Riley R."/>
            <person name="LaButti K."/>
            <person name="Andreopoulos B."/>
            <person name="Lipzen A."/>
            <person name="Chen C."/>
            <person name="Yanf M."/>
            <person name="Daum C."/>
            <person name="Ng V."/>
            <person name="Clum A."/>
            <person name="Steindorff A."/>
            <person name="Ohm R."/>
            <person name="Martin F."/>
            <person name="Silar P."/>
            <person name="Natvig D."/>
            <person name="Lalanne C."/>
            <person name="Gautier V."/>
            <person name="Ament-velasquez S.L."/>
            <person name="Kruys A."/>
            <person name="Hutchinson M.I."/>
            <person name="Powell A.J."/>
            <person name="Barry K."/>
            <person name="Miller A.N."/>
            <person name="Grigoriev I.V."/>
            <person name="Debuchy R."/>
            <person name="Gladieux P."/>
            <person name="Thoren M.H."/>
            <person name="Johannesson H."/>
        </authorList>
    </citation>
    <scope>NUCLEOTIDE SEQUENCE</scope>
    <source>
        <strain evidence="17">CBS 232.78</strain>
    </source>
</reference>
<keyword evidence="6" id="KW-0444">Lipid biosynthesis</keyword>
<dbReference type="PANTHER" id="PTHR10885">
    <property type="entry name" value="ISOPENTENYL-DIPHOSPHATE DELTA-ISOMERASE"/>
    <property type="match status" value="1"/>
</dbReference>
<dbReference type="GO" id="GO:0006694">
    <property type="term" value="P:steroid biosynthetic process"/>
    <property type="evidence" value="ECO:0007669"/>
    <property type="project" value="UniProtKB-KW"/>
</dbReference>
<dbReference type="SUPFAM" id="SSF55811">
    <property type="entry name" value="Nudix"/>
    <property type="match status" value="1"/>
</dbReference>
<dbReference type="PROSITE" id="PS51462">
    <property type="entry name" value="NUDIX"/>
    <property type="match status" value="1"/>
</dbReference>
<evidence type="ECO:0000259" key="16">
    <source>
        <dbReference type="PROSITE" id="PS51462"/>
    </source>
</evidence>
<dbReference type="InterPro" id="IPR045069">
    <property type="entry name" value="MATE_euk"/>
</dbReference>
<gene>
    <name evidence="17" type="ORF">B0H63DRAFT_519605</name>
</gene>
<protein>
    <recommendedName>
        <fullName evidence="5">isopentenyl-diphosphate Delta-isomerase</fullName>
        <ecNumber evidence="5">5.3.3.2</ecNumber>
    </recommendedName>
</protein>
<evidence type="ECO:0000256" key="2">
    <source>
        <dbReference type="ARBA" id="ARBA00004826"/>
    </source>
</evidence>
<comment type="catalytic activity">
    <reaction evidence="13">
        <text>isopentenyl diphosphate = dimethylallyl diphosphate</text>
        <dbReference type="Rhea" id="RHEA:23284"/>
        <dbReference type="ChEBI" id="CHEBI:57623"/>
        <dbReference type="ChEBI" id="CHEBI:128769"/>
        <dbReference type="EC" id="5.3.3.2"/>
    </reaction>
    <physiologicalReaction direction="left-to-right" evidence="13">
        <dbReference type="Rhea" id="RHEA:23285"/>
    </physiologicalReaction>
</comment>
<dbReference type="GO" id="GO:1990961">
    <property type="term" value="P:xenobiotic detoxification by transmembrane export across the plasma membrane"/>
    <property type="evidence" value="ECO:0007669"/>
    <property type="project" value="InterPro"/>
</dbReference>
<evidence type="ECO:0000256" key="10">
    <source>
        <dbReference type="ARBA" id="ARBA00023098"/>
    </source>
</evidence>
<evidence type="ECO:0000256" key="5">
    <source>
        <dbReference type="ARBA" id="ARBA00012057"/>
    </source>
</evidence>
<dbReference type="Gene3D" id="3.90.79.10">
    <property type="entry name" value="Nucleoside Triphosphate Pyrophosphohydrolase"/>
    <property type="match status" value="1"/>
</dbReference>
<feature type="compositionally biased region" description="Basic and acidic residues" evidence="14">
    <location>
        <begin position="13"/>
        <end position="24"/>
    </location>
</feature>
<organism evidence="17 18">
    <name type="scientific">Podospora didyma</name>
    <dbReference type="NCBI Taxonomy" id="330526"/>
    <lineage>
        <taxon>Eukaryota</taxon>
        <taxon>Fungi</taxon>
        <taxon>Dikarya</taxon>
        <taxon>Ascomycota</taxon>
        <taxon>Pezizomycotina</taxon>
        <taxon>Sordariomycetes</taxon>
        <taxon>Sordariomycetidae</taxon>
        <taxon>Sordariales</taxon>
        <taxon>Podosporaceae</taxon>
        <taxon>Podospora</taxon>
    </lineage>
</organism>
<dbReference type="GO" id="GO:0009240">
    <property type="term" value="P:isopentenyl diphosphate biosynthetic process"/>
    <property type="evidence" value="ECO:0007669"/>
    <property type="project" value="TreeGrafter"/>
</dbReference>
<evidence type="ECO:0000256" key="6">
    <source>
        <dbReference type="ARBA" id="ARBA00022516"/>
    </source>
</evidence>
<evidence type="ECO:0000256" key="1">
    <source>
        <dbReference type="ARBA" id="ARBA00001946"/>
    </source>
</evidence>
<keyword evidence="10" id="KW-0443">Lipid metabolism</keyword>
<comment type="cofactor">
    <cofactor evidence="1">
        <name>Mg(2+)</name>
        <dbReference type="ChEBI" id="CHEBI:18420"/>
    </cofactor>
</comment>
<feature type="compositionally biased region" description="Basic and acidic residues" evidence="14">
    <location>
        <begin position="112"/>
        <end position="138"/>
    </location>
</feature>
<feature type="region of interest" description="Disordered" evidence="14">
    <location>
        <begin position="1"/>
        <end position="36"/>
    </location>
</feature>
<feature type="transmembrane region" description="Helical" evidence="15">
    <location>
        <begin position="467"/>
        <end position="488"/>
    </location>
</feature>
<dbReference type="CDD" id="cd02885">
    <property type="entry name" value="NUDIX_IPP_Isomerase"/>
    <property type="match status" value="1"/>
</dbReference>
<comment type="caution">
    <text evidence="17">The sequence shown here is derived from an EMBL/GenBank/DDBJ whole genome shotgun (WGS) entry which is preliminary data.</text>
</comment>
<dbReference type="FunFam" id="3.90.79.10:FF:000012">
    <property type="entry name" value="Isopentenyl-diphosphate Delta-isomerase 1"/>
    <property type="match status" value="1"/>
</dbReference>
<comment type="similarity">
    <text evidence="3">Belongs to the IPP isomerase type 1 family.</text>
</comment>
<dbReference type="GO" id="GO:0015297">
    <property type="term" value="F:antiporter activity"/>
    <property type="evidence" value="ECO:0007669"/>
    <property type="project" value="InterPro"/>
</dbReference>
<keyword evidence="18" id="KW-1185">Reference proteome</keyword>
<evidence type="ECO:0000313" key="17">
    <source>
        <dbReference type="EMBL" id="KAK3390378.1"/>
    </source>
</evidence>
<dbReference type="NCBIfam" id="TIGR00797">
    <property type="entry name" value="matE"/>
    <property type="match status" value="1"/>
</dbReference>
<evidence type="ECO:0000256" key="8">
    <source>
        <dbReference type="ARBA" id="ARBA00022842"/>
    </source>
</evidence>
<dbReference type="CDD" id="cd13132">
    <property type="entry name" value="MATE_eukaryotic"/>
    <property type="match status" value="1"/>
</dbReference>
<keyword evidence="15" id="KW-0812">Transmembrane</keyword>
<feature type="domain" description="Nudix hydrolase" evidence="16">
    <location>
        <begin position="767"/>
        <end position="917"/>
    </location>
</feature>
<keyword evidence="8" id="KW-0460">Magnesium</keyword>
<dbReference type="PANTHER" id="PTHR10885:SF0">
    <property type="entry name" value="ISOPENTENYL-DIPHOSPHATE DELTA-ISOMERASE"/>
    <property type="match status" value="1"/>
</dbReference>
<evidence type="ECO:0000256" key="7">
    <source>
        <dbReference type="ARBA" id="ARBA00022723"/>
    </source>
</evidence>
<evidence type="ECO:0000256" key="14">
    <source>
        <dbReference type="SAM" id="MobiDB-lite"/>
    </source>
</evidence>
<keyword evidence="15" id="KW-0472">Membrane</keyword>
<feature type="transmembrane region" description="Helical" evidence="15">
    <location>
        <begin position="516"/>
        <end position="537"/>
    </location>
</feature>
<feature type="transmembrane region" description="Helical" evidence="15">
    <location>
        <begin position="549"/>
        <end position="566"/>
    </location>
</feature>
<proteinExistence type="inferred from homology"/>
<comment type="similarity">
    <text evidence="4">Belongs to the multi antimicrobial extrusion (MATE) (TC 2.A.66.1) family.</text>
</comment>
<keyword evidence="12" id="KW-0413">Isomerase</keyword>
<keyword evidence="7" id="KW-0479">Metal-binding</keyword>
<feature type="transmembrane region" description="Helical" evidence="15">
    <location>
        <begin position="390"/>
        <end position="415"/>
    </location>
</feature>
<dbReference type="InterPro" id="IPR011876">
    <property type="entry name" value="IsopentenylPP_isomerase_typ1"/>
</dbReference>
<dbReference type="GO" id="GO:0004452">
    <property type="term" value="F:isopentenyl-diphosphate delta-isomerase activity"/>
    <property type="evidence" value="ECO:0007669"/>
    <property type="project" value="UniProtKB-EC"/>
</dbReference>
<evidence type="ECO:0000313" key="18">
    <source>
        <dbReference type="Proteomes" id="UP001285441"/>
    </source>
</evidence>
<dbReference type="InterPro" id="IPR000086">
    <property type="entry name" value="NUDIX_hydrolase_dom"/>
</dbReference>
<keyword evidence="9" id="KW-0752">Steroid biosynthesis</keyword>
<dbReference type="GO" id="GO:0005737">
    <property type="term" value="C:cytoplasm"/>
    <property type="evidence" value="ECO:0007669"/>
    <property type="project" value="TreeGrafter"/>
</dbReference>
<dbReference type="GO" id="GO:0016020">
    <property type="term" value="C:membrane"/>
    <property type="evidence" value="ECO:0007669"/>
    <property type="project" value="InterPro"/>
</dbReference>
<feature type="region of interest" description="Disordered" evidence="14">
    <location>
        <begin position="50"/>
        <end position="87"/>
    </location>
</feature>
<feature type="transmembrane region" description="Helical" evidence="15">
    <location>
        <begin position="587"/>
        <end position="609"/>
    </location>
</feature>
<feature type="transmembrane region" description="Helical" evidence="15">
    <location>
        <begin position="436"/>
        <end position="455"/>
    </location>
</feature>
<evidence type="ECO:0000256" key="12">
    <source>
        <dbReference type="ARBA" id="ARBA00023235"/>
    </source>
</evidence>
<name>A0AAE0NYZ9_9PEZI</name>
<dbReference type="Pfam" id="PF00293">
    <property type="entry name" value="NUDIX"/>
    <property type="match status" value="1"/>
</dbReference>
<dbReference type="Pfam" id="PF01554">
    <property type="entry name" value="MatE"/>
    <property type="match status" value="2"/>
</dbReference>
<feature type="transmembrane region" description="Helical" evidence="15">
    <location>
        <begin position="615"/>
        <end position="635"/>
    </location>
</feature>
<dbReference type="Proteomes" id="UP001285441">
    <property type="component" value="Unassembled WGS sequence"/>
</dbReference>
<dbReference type="NCBIfam" id="TIGR02150">
    <property type="entry name" value="IPP_isom_1"/>
    <property type="match status" value="1"/>
</dbReference>
<comment type="pathway">
    <text evidence="2">Isoprenoid biosynthesis; dimethylallyl diphosphate biosynthesis; dimethylallyl diphosphate from isopentenyl diphosphate: step 1/1.</text>
</comment>
<dbReference type="GO" id="GO:0042910">
    <property type="term" value="F:xenobiotic transmembrane transporter activity"/>
    <property type="evidence" value="ECO:0007669"/>
    <property type="project" value="InterPro"/>
</dbReference>
<feature type="transmembrane region" description="Helical" evidence="15">
    <location>
        <begin position="329"/>
        <end position="350"/>
    </location>
</feature>
<dbReference type="InterPro" id="IPR015797">
    <property type="entry name" value="NUDIX_hydrolase-like_dom_sf"/>
</dbReference>
<feature type="region of interest" description="Disordered" evidence="14">
    <location>
        <begin position="111"/>
        <end position="143"/>
    </location>
</feature>
<evidence type="ECO:0000256" key="9">
    <source>
        <dbReference type="ARBA" id="ARBA00022955"/>
    </source>
</evidence>
<keyword evidence="15" id="KW-1133">Transmembrane helix</keyword>
<dbReference type="GO" id="GO:0046872">
    <property type="term" value="F:metal ion binding"/>
    <property type="evidence" value="ECO:0007669"/>
    <property type="project" value="UniProtKB-KW"/>
</dbReference>
<accession>A0AAE0NYZ9</accession>
<feature type="compositionally biased region" description="Acidic residues" evidence="14">
    <location>
        <begin position="50"/>
        <end position="78"/>
    </location>
</feature>
<evidence type="ECO:0000256" key="11">
    <source>
        <dbReference type="ARBA" id="ARBA00023229"/>
    </source>
</evidence>
<feature type="transmembrane region" description="Helical" evidence="15">
    <location>
        <begin position="299"/>
        <end position="317"/>
    </location>
</feature>
<reference evidence="17" key="1">
    <citation type="journal article" date="2023" name="Mol. Phylogenet. Evol.">
        <title>Genome-scale phylogeny and comparative genomics of the fungal order Sordariales.</title>
        <authorList>
            <person name="Hensen N."/>
            <person name="Bonometti L."/>
            <person name="Westerberg I."/>
            <person name="Brannstrom I.O."/>
            <person name="Guillou S."/>
            <person name="Cros-Aarteil S."/>
            <person name="Calhoun S."/>
            <person name="Haridas S."/>
            <person name="Kuo A."/>
            <person name="Mondo S."/>
            <person name="Pangilinan J."/>
            <person name="Riley R."/>
            <person name="LaButti K."/>
            <person name="Andreopoulos B."/>
            <person name="Lipzen A."/>
            <person name="Chen C."/>
            <person name="Yan M."/>
            <person name="Daum C."/>
            <person name="Ng V."/>
            <person name="Clum A."/>
            <person name="Steindorff A."/>
            <person name="Ohm R.A."/>
            <person name="Martin F."/>
            <person name="Silar P."/>
            <person name="Natvig D.O."/>
            <person name="Lalanne C."/>
            <person name="Gautier V."/>
            <person name="Ament-Velasquez S.L."/>
            <person name="Kruys A."/>
            <person name="Hutchinson M.I."/>
            <person name="Powell A.J."/>
            <person name="Barry K."/>
            <person name="Miller A.N."/>
            <person name="Grigoriev I.V."/>
            <person name="Debuchy R."/>
            <person name="Gladieux P."/>
            <person name="Hiltunen Thoren M."/>
            <person name="Johannesson H."/>
        </authorList>
    </citation>
    <scope>NUCLEOTIDE SEQUENCE</scope>
    <source>
        <strain evidence="17">CBS 232.78</strain>
    </source>
</reference>
<evidence type="ECO:0000256" key="3">
    <source>
        <dbReference type="ARBA" id="ARBA00007579"/>
    </source>
</evidence>
<evidence type="ECO:0000256" key="4">
    <source>
        <dbReference type="ARBA" id="ARBA00010199"/>
    </source>
</evidence>
<dbReference type="EMBL" id="JAULSW010000002">
    <property type="protein sequence ID" value="KAK3390378.1"/>
    <property type="molecule type" value="Genomic_DNA"/>
</dbReference>
<sequence>MAAGGPSRPIPSRKTEEGSRDHLAVSHGDSFRSSSPLAREALARDLAECFSDDDNTGADAGAVEDEDEDEDGYYDTEEGGPILYRRPSGIAFGTTKPSMMSAGAFDDPLLTRSERTRSRNEERSLLRDNHILPPKHEVTQPPGPLTLLYKWMFSTRQPRPVPDAENPQGVAGPSETSPLLGAEVHDGLSADERLNKQWEAAVAAGQIKTTWQREAKTIGVYYRSLIVTFLLQYSLNAVPIFTVGRLGTLELGAISLACMTANITCYAPVQGLATCLDTLCAQAYGSGHKTLVGLQLQRMVYFLFLLIVPIGAIWLNAEPILASMIGPKSAALAAAYLRIILFGAPAYSAFEAGKRFVQAQGLFQATTYVLLIAAPTNIFLNWLFVWKLGFGFTGAPIAVAITQNLLPLLLFLYVWQVDGSQAWGGFRRAAFRNWGPMIRLALPGMIMVVAEWFAFEVLTLASGRLGVAYMAAQSVLVTVTNTTFQLPFPLSVAGSTRMANLVGAQLVDAAKTSAKVTIVGGMVVGLFNFTLLSTFRYHIPLLFTNDKEVIELVATTLPICAFMQLWDCMAAVSHGLLRGIGRQEFGGYANLVCYYVVALPISFGLGFGLDWKLSGLWLGVSVGLLLVSIVEYWFIWQSDWQEAAKDAENRNAAGVSGGFNIFVALLNAHQTFKDTHNKILTTPPGSTIYPGKMSTTVTETRSAPITAETILRLFPDIDTRGDALEGHDEEQIRLMDEVCIVLDENDMPIGTASKKLCHLMTNIEKGLLHRAFSVFLFNDKNELLLQQRATEKITFPDMWTNTCCSHPLSVPTETGSNLPDAIMGVKRAAQRKLDQELGIKKEQVPLEDFHFLTRIHYKAPSNGQWGEHEIDYILFIKANVDVNPNPNEVRDTQYVPAEGLKALFEDPALKFTPWFKLICNSMLFEWWQHLDSGLEKYTNEQEIRRM</sequence>
<evidence type="ECO:0000256" key="15">
    <source>
        <dbReference type="SAM" id="Phobius"/>
    </source>
</evidence>
<evidence type="ECO:0000256" key="13">
    <source>
        <dbReference type="ARBA" id="ARBA00029294"/>
    </source>
</evidence>
<keyword evidence="11" id="KW-0414">Isoprene biosynthesis</keyword>
<dbReference type="AlphaFoldDB" id="A0AAE0NYZ9"/>
<feature type="transmembrane region" description="Helical" evidence="15">
    <location>
        <begin position="362"/>
        <end position="384"/>
    </location>
</feature>
<dbReference type="EC" id="5.3.3.2" evidence="5"/>